<sequence>MSILAPGDIAPSFTGKDQNGNPISLSDFKGKKLILYFYPKDNTPGCTAEACSLRDGYEQLTQLGFDVVGVSADSEKSHQGFIGKFNLPFRLISDTNREILTAYGAWGEKKLYGKTYEGIIRTTFVIGGDGKVEKVFSKVKTDDHVSQILKEFEH</sequence>
<evidence type="ECO:0000256" key="5">
    <source>
        <dbReference type="ARBA" id="ARBA00022862"/>
    </source>
</evidence>
<dbReference type="GO" id="GO:0034599">
    <property type="term" value="P:cellular response to oxidative stress"/>
    <property type="evidence" value="ECO:0007669"/>
    <property type="project" value="TreeGrafter"/>
</dbReference>
<evidence type="ECO:0000256" key="4">
    <source>
        <dbReference type="ARBA" id="ARBA00022559"/>
    </source>
</evidence>
<keyword evidence="4" id="KW-0575">Peroxidase</keyword>
<feature type="active site" description="Cysteine sulfenic acid (-SOH) intermediate; for peroxidase activity" evidence="13">
    <location>
        <position position="46"/>
    </location>
</feature>
<dbReference type="PANTHER" id="PTHR42801:SF4">
    <property type="entry name" value="AHPC_TSA FAMILY PROTEIN"/>
    <property type="match status" value="1"/>
</dbReference>
<evidence type="ECO:0000256" key="9">
    <source>
        <dbReference type="ARBA" id="ARBA00032824"/>
    </source>
</evidence>
<dbReference type="InterPro" id="IPR013766">
    <property type="entry name" value="Thioredoxin_domain"/>
</dbReference>
<keyword evidence="6" id="KW-0560">Oxidoreductase</keyword>
<protein>
    <recommendedName>
        <fullName evidence="3">thioredoxin-dependent peroxiredoxin</fullName>
        <ecNumber evidence="3">1.11.1.24</ecNumber>
    </recommendedName>
    <alternativeName>
        <fullName evidence="9">Thioredoxin peroxidase</fullName>
    </alternativeName>
    <alternativeName>
        <fullName evidence="11">Thioredoxin-dependent peroxiredoxin Bcp</fullName>
    </alternativeName>
</protein>
<dbReference type="GO" id="GO:0008379">
    <property type="term" value="F:thioredoxin peroxidase activity"/>
    <property type="evidence" value="ECO:0007669"/>
    <property type="project" value="TreeGrafter"/>
</dbReference>
<keyword evidence="5" id="KW-0049">Antioxidant</keyword>
<dbReference type="RefSeq" id="WP_092439869.1">
    <property type="nucleotide sequence ID" value="NZ_FMYP01000058.1"/>
</dbReference>
<reference evidence="15 16" key="1">
    <citation type="submission" date="2016-09" db="EMBL/GenBank/DDBJ databases">
        <authorList>
            <person name="Capua I."/>
            <person name="De Benedictis P."/>
            <person name="Joannis T."/>
            <person name="Lombin L.H."/>
            <person name="Cattoli G."/>
        </authorList>
    </citation>
    <scope>NUCLEOTIDE SEQUENCE [LARGE SCALE GENOMIC DNA]</scope>
    <source>
        <strain evidence="15 16">A7P-90m</strain>
    </source>
</reference>
<evidence type="ECO:0000256" key="2">
    <source>
        <dbReference type="ARBA" id="ARBA00011245"/>
    </source>
</evidence>
<proteinExistence type="inferred from homology"/>
<dbReference type="GO" id="GO:0045454">
    <property type="term" value="P:cell redox homeostasis"/>
    <property type="evidence" value="ECO:0007669"/>
    <property type="project" value="TreeGrafter"/>
</dbReference>
<evidence type="ECO:0000256" key="8">
    <source>
        <dbReference type="ARBA" id="ARBA00023284"/>
    </source>
</evidence>
<evidence type="ECO:0000256" key="12">
    <source>
        <dbReference type="ARBA" id="ARBA00049091"/>
    </source>
</evidence>
<name>A0A1G6Q6Y2_9BACT</name>
<evidence type="ECO:0000259" key="14">
    <source>
        <dbReference type="PROSITE" id="PS51352"/>
    </source>
</evidence>
<evidence type="ECO:0000256" key="3">
    <source>
        <dbReference type="ARBA" id="ARBA00013017"/>
    </source>
</evidence>
<dbReference type="PIRSF" id="PIRSF000239">
    <property type="entry name" value="AHPC"/>
    <property type="match status" value="1"/>
</dbReference>
<dbReference type="PANTHER" id="PTHR42801">
    <property type="entry name" value="THIOREDOXIN-DEPENDENT PEROXIDE REDUCTASE"/>
    <property type="match status" value="1"/>
</dbReference>
<keyword evidence="16" id="KW-1185">Reference proteome</keyword>
<evidence type="ECO:0000256" key="10">
    <source>
        <dbReference type="ARBA" id="ARBA00038489"/>
    </source>
</evidence>
<evidence type="ECO:0000256" key="7">
    <source>
        <dbReference type="ARBA" id="ARBA00023157"/>
    </source>
</evidence>
<dbReference type="Pfam" id="PF00578">
    <property type="entry name" value="AhpC-TSA"/>
    <property type="match status" value="1"/>
</dbReference>
<dbReference type="FunFam" id="3.40.30.10:FF:000007">
    <property type="entry name" value="Thioredoxin-dependent thiol peroxidase"/>
    <property type="match status" value="1"/>
</dbReference>
<dbReference type="GO" id="GO:0005737">
    <property type="term" value="C:cytoplasm"/>
    <property type="evidence" value="ECO:0007669"/>
    <property type="project" value="TreeGrafter"/>
</dbReference>
<dbReference type="OrthoDB" id="9812811at2"/>
<evidence type="ECO:0000256" key="6">
    <source>
        <dbReference type="ARBA" id="ARBA00023002"/>
    </source>
</evidence>
<dbReference type="EC" id="1.11.1.24" evidence="3"/>
<dbReference type="Gene3D" id="3.40.30.10">
    <property type="entry name" value="Glutaredoxin"/>
    <property type="match status" value="1"/>
</dbReference>
<comment type="subunit">
    <text evidence="2">Monomer.</text>
</comment>
<evidence type="ECO:0000313" key="15">
    <source>
        <dbReference type="EMBL" id="SDC88119.1"/>
    </source>
</evidence>
<keyword evidence="8" id="KW-0676">Redox-active center</keyword>
<dbReference type="InterPro" id="IPR050924">
    <property type="entry name" value="Peroxiredoxin_BCP/PrxQ"/>
</dbReference>
<feature type="domain" description="Thioredoxin" evidence="14">
    <location>
        <begin position="4"/>
        <end position="154"/>
    </location>
</feature>
<evidence type="ECO:0000313" key="16">
    <source>
        <dbReference type="Proteomes" id="UP000199452"/>
    </source>
</evidence>
<gene>
    <name evidence="15" type="ORF">SAMN05216323_105819</name>
</gene>
<dbReference type="InterPro" id="IPR024706">
    <property type="entry name" value="Peroxiredoxin_AhpC-typ"/>
</dbReference>
<dbReference type="CDD" id="cd03017">
    <property type="entry name" value="PRX_BCP"/>
    <property type="match status" value="1"/>
</dbReference>
<dbReference type="SUPFAM" id="SSF52833">
    <property type="entry name" value="Thioredoxin-like"/>
    <property type="match status" value="1"/>
</dbReference>
<evidence type="ECO:0000256" key="11">
    <source>
        <dbReference type="ARBA" id="ARBA00042639"/>
    </source>
</evidence>
<dbReference type="EMBL" id="FMYP01000058">
    <property type="protein sequence ID" value="SDC88119.1"/>
    <property type="molecule type" value="Genomic_DNA"/>
</dbReference>
<dbReference type="NCBIfam" id="NF006960">
    <property type="entry name" value="PRK09437.1"/>
    <property type="match status" value="1"/>
</dbReference>
<dbReference type="Proteomes" id="UP000199452">
    <property type="component" value="Unassembled WGS sequence"/>
</dbReference>
<comment type="function">
    <text evidence="1">Thiol-specific peroxidase that catalyzes the reduction of hydrogen peroxide and organic hydroperoxides to water and alcohols, respectively. Plays a role in cell protection against oxidative stress by detoxifying peroxides and as sensor of hydrogen peroxide-mediated signaling events.</text>
</comment>
<comment type="similarity">
    <text evidence="10">Belongs to the peroxiredoxin family. BCP/PrxQ subfamily.</text>
</comment>
<organism evidence="15 16">
    <name type="scientific">Williamwhitmania taraxaci</name>
    <dbReference type="NCBI Taxonomy" id="1640674"/>
    <lineage>
        <taxon>Bacteria</taxon>
        <taxon>Pseudomonadati</taxon>
        <taxon>Bacteroidota</taxon>
        <taxon>Bacteroidia</taxon>
        <taxon>Bacteroidales</taxon>
        <taxon>Williamwhitmaniaceae</taxon>
        <taxon>Williamwhitmania</taxon>
    </lineage>
</organism>
<accession>A0A1G6Q6Y2</accession>
<evidence type="ECO:0000256" key="13">
    <source>
        <dbReference type="PIRSR" id="PIRSR000239-1"/>
    </source>
</evidence>
<keyword evidence="7" id="KW-1015">Disulfide bond</keyword>
<dbReference type="STRING" id="1640674.SAMN05216323_105819"/>
<dbReference type="PROSITE" id="PS51352">
    <property type="entry name" value="THIOREDOXIN_2"/>
    <property type="match status" value="1"/>
</dbReference>
<comment type="catalytic activity">
    <reaction evidence="12">
        <text>a hydroperoxide + [thioredoxin]-dithiol = an alcohol + [thioredoxin]-disulfide + H2O</text>
        <dbReference type="Rhea" id="RHEA:62620"/>
        <dbReference type="Rhea" id="RHEA-COMP:10698"/>
        <dbReference type="Rhea" id="RHEA-COMP:10700"/>
        <dbReference type="ChEBI" id="CHEBI:15377"/>
        <dbReference type="ChEBI" id="CHEBI:29950"/>
        <dbReference type="ChEBI" id="CHEBI:30879"/>
        <dbReference type="ChEBI" id="CHEBI:35924"/>
        <dbReference type="ChEBI" id="CHEBI:50058"/>
        <dbReference type="EC" id="1.11.1.24"/>
    </reaction>
</comment>
<dbReference type="AlphaFoldDB" id="A0A1G6Q6Y2"/>
<dbReference type="InterPro" id="IPR036249">
    <property type="entry name" value="Thioredoxin-like_sf"/>
</dbReference>
<evidence type="ECO:0000256" key="1">
    <source>
        <dbReference type="ARBA" id="ARBA00003330"/>
    </source>
</evidence>
<dbReference type="InterPro" id="IPR000866">
    <property type="entry name" value="AhpC/TSA"/>
</dbReference>